<evidence type="ECO:0000313" key="1">
    <source>
        <dbReference type="EMBL" id="KKQ17253.1"/>
    </source>
</evidence>
<dbReference type="EMBL" id="LBSM01000020">
    <property type="protein sequence ID" value="KKQ17253.1"/>
    <property type="molecule type" value="Genomic_DNA"/>
</dbReference>
<evidence type="ECO:0000313" key="2">
    <source>
        <dbReference type="Proteomes" id="UP000034508"/>
    </source>
</evidence>
<comment type="caution">
    <text evidence="1">The sequence shown here is derived from an EMBL/GenBank/DDBJ whole genome shotgun (WGS) entry which is preliminary data.</text>
</comment>
<accession>A0A0G0FDQ7</accession>
<reference evidence="1 2" key="1">
    <citation type="journal article" date="2015" name="Nature">
        <title>rRNA introns, odd ribosomes, and small enigmatic genomes across a large radiation of phyla.</title>
        <authorList>
            <person name="Brown C.T."/>
            <person name="Hug L.A."/>
            <person name="Thomas B.C."/>
            <person name="Sharon I."/>
            <person name="Castelle C.J."/>
            <person name="Singh A."/>
            <person name="Wilkins M.J."/>
            <person name="Williams K.H."/>
            <person name="Banfield J.F."/>
        </authorList>
    </citation>
    <scope>NUCLEOTIDE SEQUENCE [LARGE SCALE GENOMIC DNA]</scope>
</reference>
<protein>
    <submittedName>
        <fullName evidence="1">Uncharacterized protein</fullName>
    </submittedName>
</protein>
<sequence>MNGGILKRIFVSLVITLLIIPVSIFSEIKMAHAAYNAGNLISDAEFINSTVLDAAGVQSFLNTKGGTRLRTFSEGGRSAAQIIADAARSNGISPYVILATIQKEESLVESNYNFDFRVNWAMGYAICDSCSLDDPNVVKYKGFTKQVDNAAWQLKYNYSYYAGNGSDWNVGRTMIIDDTAVRFATRATSSLYRYTPHLHGNENFYNIYNRYKVFYYASKTGKGGAKSSTSKIKSSAKVATKTAVIKTKTAVIKTKEVANKVKTAVTNTKTGK</sequence>
<dbReference type="Proteomes" id="UP000034508">
    <property type="component" value="Unassembled WGS sequence"/>
</dbReference>
<dbReference type="AlphaFoldDB" id="A0A0G0FDQ7"/>
<proteinExistence type="predicted"/>
<gene>
    <name evidence="1" type="ORF">US31_C0020G0008</name>
</gene>
<organism evidence="1 2">
    <name type="scientific">Berkelbacteria bacterium GW2011_GWA1_36_9</name>
    <dbReference type="NCBI Taxonomy" id="1618331"/>
    <lineage>
        <taxon>Bacteria</taxon>
        <taxon>Candidatus Berkelbacteria</taxon>
    </lineage>
</organism>
<name>A0A0G0FDQ7_9BACT</name>